<feature type="transmembrane region" description="Helical" evidence="1">
    <location>
        <begin position="76"/>
        <end position="94"/>
    </location>
</feature>
<feature type="transmembrane region" description="Helical" evidence="1">
    <location>
        <begin position="48"/>
        <end position="70"/>
    </location>
</feature>
<dbReference type="EMBL" id="LBOW01000004">
    <property type="protein sequence ID" value="KKP44980.1"/>
    <property type="molecule type" value="Genomic_DNA"/>
</dbReference>
<name>A0A0G0C1C6_9BACT</name>
<protein>
    <submittedName>
        <fullName evidence="2">Uncharacterized protein</fullName>
    </submittedName>
</protein>
<proteinExistence type="predicted"/>
<keyword evidence="1" id="KW-0812">Transmembrane</keyword>
<evidence type="ECO:0000313" key="3">
    <source>
        <dbReference type="Proteomes" id="UP000034778"/>
    </source>
</evidence>
<comment type="caution">
    <text evidence="2">The sequence shown here is derived from an EMBL/GenBank/DDBJ whole genome shotgun (WGS) entry which is preliminary data.</text>
</comment>
<dbReference type="Proteomes" id="UP000034778">
    <property type="component" value="Unassembled WGS sequence"/>
</dbReference>
<gene>
    <name evidence="2" type="ORF">UR35_C0004G0012</name>
</gene>
<sequence>MEIINNKSNKGHGRNWLVISLISLLLLIAGALLISLEVGTINGRPPHWIMIPSIISLASFIIFLIVWLIVKLKKWAVLPIICLMLLVISIYYIAQKELTKLDGGNNNNNLSETFTPTTSSTWNRFYSTIGNFNIEFPCVAKTMETNTSKMDNGSDMTNTTYACMGITGSYIVRAVSFPTEPNILDSAKEQGFLEQMLQAYISAMGKNNQLESSSFSEFKDHQSIDFLIYDTNKESYTKGKLFYIQTSNITSFFGLSATSVAIDDIDLNYFINSFQITNK</sequence>
<organism evidence="2 3">
    <name type="scientific">Candidatus Woesebacteria bacterium GW2011_GWB1_33_22</name>
    <dbReference type="NCBI Taxonomy" id="1618566"/>
    <lineage>
        <taxon>Bacteria</taxon>
        <taxon>Candidatus Woeseibacteriota</taxon>
    </lineage>
</organism>
<keyword evidence="1" id="KW-0472">Membrane</keyword>
<evidence type="ECO:0000256" key="1">
    <source>
        <dbReference type="SAM" id="Phobius"/>
    </source>
</evidence>
<reference evidence="2 3" key="1">
    <citation type="journal article" date="2015" name="Nature">
        <title>rRNA introns, odd ribosomes, and small enigmatic genomes across a large radiation of phyla.</title>
        <authorList>
            <person name="Brown C.T."/>
            <person name="Hug L.A."/>
            <person name="Thomas B.C."/>
            <person name="Sharon I."/>
            <person name="Castelle C.J."/>
            <person name="Singh A."/>
            <person name="Wilkins M.J."/>
            <person name="Williams K.H."/>
            <person name="Banfield J.F."/>
        </authorList>
    </citation>
    <scope>NUCLEOTIDE SEQUENCE [LARGE SCALE GENOMIC DNA]</scope>
</reference>
<keyword evidence="1" id="KW-1133">Transmembrane helix</keyword>
<feature type="transmembrane region" description="Helical" evidence="1">
    <location>
        <begin position="16"/>
        <end position="36"/>
    </location>
</feature>
<dbReference type="AlphaFoldDB" id="A0A0G0C1C6"/>
<evidence type="ECO:0000313" key="2">
    <source>
        <dbReference type="EMBL" id="KKP44980.1"/>
    </source>
</evidence>
<dbReference type="STRING" id="1618566.UR35_C0004G0012"/>
<accession>A0A0G0C1C6</accession>